<organism evidence="1">
    <name type="scientific">Siphoviridae sp. ctgaU3</name>
    <dbReference type="NCBI Taxonomy" id="2825609"/>
    <lineage>
        <taxon>Viruses</taxon>
        <taxon>Duplodnaviria</taxon>
        <taxon>Heunggongvirae</taxon>
        <taxon>Uroviricota</taxon>
        <taxon>Caudoviricetes</taxon>
    </lineage>
</organism>
<proteinExistence type="predicted"/>
<evidence type="ECO:0000313" key="1">
    <source>
        <dbReference type="EMBL" id="DAF98687.1"/>
    </source>
</evidence>
<accession>A0A8S5UW21</accession>
<protein>
    <submittedName>
        <fullName evidence="1">Uncharacterized protein</fullName>
    </submittedName>
</protein>
<name>A0A8S5UW21_9CAUD</name>
<reference evidence="1" key="1">
    <citation type="journal article" date="2021" name="Proc. Natl. Acad. Sci. U.S.A.">
        <title>A Catalog of Tens of Thousands of Viruses from Human Metagenomes Reveals Hidden Associations with Chronic Diseases.</title>
        <authorList>
            <person name="Tisza M.J."/>
            <person name="Buck C.B."/>
        </authorList>
    </citation>
    <scope>NUCLEOTIDE SEQUENCE</scope>
    <source>
        <strain evidence="1">CtgaU3</strain>
    </source>
</reference>
<dbReference type="EMBL" id="BK016153">
    <property type="protein sequence ID" value="DAF98687.1"/>
    <property type="molecule type" value="Genomic_DNA"/>
</dbReference>
<sequence>MFGLHTKNNPWSMANDIAKEISRRGFPAETKHVTVMSAMGNVRKCAIVVPGRGVAVINNDLDVVVASSNKPLPQAPVFDYKGAEAAAENILRNLPLP</sequence>